<comment type="caution">
    <text evidence="2">The sequence shown here is derived from an EMBL/GenBank/DDBJ whole genome shotgun (WGS) entry which is preliminary data.</text>
</comment>
<dbReference type="AlphaFoldDB" id="A0ABD3J977"/>
<evidence type="ECO:0000313" key="2">
    <source>
        <dbReference type="EMBL" id="KAL3723389.1"/>
    </source>
</evidence>
<keyword evidence="3" id="KW-1185">Reference proteome</keyword>
<organism evidence="2 3">
    <name type="scientific">Eucalyptus globulus</name>
    <name type="common">Tasmanian blue gum</name>
    <dbReference type="NCBI Taxonomy" id="34317"/>
    <lineage>
        <taxon>Eukaryota</taxon>
        <taxon>Viridiplantae</taxon>
        <taxon>Streptophyta</taxon>
        <taxon>Embryophyta</taxon>
        <taxon>Tracheophyta</taxon>
        <taxon>Spermatophyta</taxon>
        <taxon>Magnoliopsida</taxon>
        <taxon>eudicotyledons</taxon>
        <taxon>Gunneridae</taxon>
        <taxon>Pentapetalae</taxon>
        <taxon>rosids</taxon>
        <taxon>malvids</taxon>
        <taxon>Myrtales</taxon>
        <taxon>Myrtaceae</taxon>
        <taxon>Myrtoideae</taxon>
        <taxon>Eucalypteae</taxon>
        <taxon>Eucalyptus</taxon>
    </lineage>
</organism>
<gene>
    <name evidence="2" type="ORF">ACJRO7_035556</name>
</gene>
<protein>
    <submittedName>
        <fullName evidence="2">Uncharacterized protein</fullName>
    </submittedName>
</protein>
<feature type="chain" id="PRO_5044748566" evidence="1">
    <location>
        <begin position="25"/>
        <end position="150"/>
    </location>
</feature>
<proteinExistence type="predicted"/>
<evidence type="ECO:0000256" key="1">
    <source>
        <dbReference type="SAM" id="SignalP"/>
    </source>
</evidence>
<dbReference type="Proteomes" id="UP001634007">
    <property type="component" value="Unassembled WGS sequence"/>
</dbReference>
<name>A0ABD3J977_EUCGL</name>
<evidence type="ECO:0000313" key="3">
    <source>
        <dbReference type="Proteomes" id="UP001634007"/>
    </source>
</evidence>
<keyword evidence="1" id="KW-0732">Signal</keyword>
<accession>A0ABD3J977</accession>
<feature type="signal peptide" evidence="1">
    <location>
        <begin position="1"/>
        <end position="24"/>
    </location>
</feature>
<sequence length="150" mass="16444">MEFDNVATTRFFLAWCLLTTTVIALTGRHGTRAALEAGNATISWGCYGGECLIAYQQTEVEPMAVLDPEHDVLASMLASVPPEAAVNGAKDRNTFGCGHPTPLKPYTPCPPRPNPTPPGSPYYRVPPWTVRPWIVEDFINSQYRFGGFSI</sequence>
<reference evidence="2 3" key="1">
    <citation type="submission" date="2024-11" db="EMBL/GenBank/DDBJ databases">
        <title>Chromosome-level genome assembly of Eucalyptus globulus Labill. provides insights into its genome evolution.</title>
        <authorList>
            <person name="Li X."/>
        </authorList>
    </citation>
    <scope>NUCLEOTIDE SEQUENCE [LARGE SCALE GENOMIC DNA]</scope>
    <source>
        <strain evidence="2">CL2024</strain>
        <tissue evidence="2">Fresh tender leaves</tissue>
    </source>
</reference>
<dbReference type="EMBL" id="JBJKBG010000009">
    <property type="protein sequence ID" value="KAL3723389.1"/>
    <property type="molecule type" value="Genomic_DNA"/>
</dbReference>